<dbReference type="GO" id="GO:0005886">
    <property type="term" value="C:plasma membrane"/>
    <property type="evidence" value="ECO:0007669"/>
    <property type="project" value="UniProtKB-SubCell"/>
</dbReference>
<evidence type="ECO:0000256" key="4">
    <source>
        <dbReference type="ARBA" id="ARBA00022989"/>
    </source>
</evidence>
<keyword evidence="4 6" id="KW-1133">Transmembrane helix</keyword>
<evidence type="ECO:0000256" key="6">
    <source>
        <dbReference type="SAM" id="Phobius"/>
    </source>
</evidence>
<feature type="transmembrane region" description="Helical" evidence="6">
    <location>
        <begin position="20"/>
        <end position="44"/>
    </location>
</feature>
<comment type="similarity">
    <text evidence="2">Belongs to the UPF0754 family.</text>
</comment>
<dbReference type="Proteomes" id="UP000273811">
    <property type="component" value="Unassembled WGS sequence"/>
</dbReference>
<evidence type="ECO:0000313" key="8">
    <source>
        <dbReference type="Proteomes" id="UP000273811"/>
    </source>
</evidence>
<accession>A0A443J2A3</accession>
<comment type="caution">
    <text evidence="7">The sequence shown here is derived from an EMBL/GenBank/DDBJ whole genome shotgun (WGS) entry which is preliminary data.</text>
</comment>
<keyword evidence="8" id="KW-1185">Reference proteome</keyword>
<keyword evidence="3 6" id="KW-0812">Transmembrane</keyword>
<dbReference type="AlphaFoldDB" id="A0A443J2A3"/>
<reference evidence="7" key="1">
    <citation type="submission" date="2018-12" db="EMBL/GenBank/DDBJ databases">
        <authorList>
            <person name="Sun L."/>
            <person name="Chen Z."/>
        </authorList>
    </citation>
    <scope>NUCLEOTIDE SEQUENCE [LARGE SCALE GENOMIC DNA]</scope>
    <source>
        <strain evidence="7">DSM 16012</strain>
    </source>
</reference>
<proteinExistence type="inferred from homology"/>
<organism evidence="7 8">
    <name type="scientific">Siminovitchia fortis</name>
    <dbReference type="NCBI Taxonomy" id="254758"/>
    <lineage>
        <taxon>Bacteria</taxon>
        <taxon>Bacillati</taxon>
        <taxon>Bacillota</taxon>
        <taxon>Bacilli</taxon>
        <taxon>Bacillales</taxon>
        <taxon>Bacillaceae</taxon>
        <taxon>Siminovitchia</taxon>
    </lineage>
</organism>
<dbReference type="PANTHER" id="PTHR35791:SF1">
    <property type="entry name" value="UPF0754 MEMBRANE PROTEIN YHEB"/>
    <property type="match status" value="1"/>
</dbReference>
<evidence type="ECO:0000313" key="7">
    <source>
        <dbReference type="EMBL" id="RWR14604.1"/>
    </source>
</evidence>
<evidence type="ECO:0000256" key="2">
    <source>
        <dbReference type="ARBA" id="ARBA00008053"/>
    </source>
</evidence>
<evidence type="ECO:0000256" key="1">
    <source>
        <dbReference type="ARBA" id="ARBA00004236"/>
    </source>
</evidence>
<keyword evidence="5 6" id="KW-0472">Membrane</keyword>
<evidence type="ECO:0000256" key="5">
    <source>
        <dbReference type="ARBA" id="ARBA00023136"/>
    </source>
</evidence>
<dbReference type="OrthoDB" id="9787430at2"/>
<gene>
    <name evidence="7" type="ORF">D4N35_002145</name>
</gene>
<dbReference type="PIRSF" id="PIRSF032178">
    <property type="entry name" value="UCP032178"/>
    <property type="match status" value="1"/>
</dbReference>
<dbReference type="InterPro" id="IPR007383">
    <property type="entry name" value="DUF445"/>
</dbReference>
<sequence length="396" mass="45771">MNEKMSMFLNGYKERKYMSSWYTVIPFMVIIGAVIGGFTNFLAIRMLFRPYRTLYIGKWRLPFTPGLIPKRQGELAAQIGKLVVGYLVTPESIYKKLTDEAFKRETEEWINAKLNSWLEKGMTPEEILNQFGINNPLEKMDSAIDRTIEKKYDSLKKKYLDEPVRNIFPGQLTETIHSKIPELADHIIQKGTDYFSSEEGKEKIRVMIENFLKNRGKLWNLVQMFIGEDQLADKVQPEIMRFFHNQGTRDLLISILEEEARKLEQRKLGEFYSGVNEEKVLRFLKEGASDLFPLEGYLRKPIKDLIEPFRPKLLDTVVPRLLAAAGDYLTRQSGEILERFQVEDIVRKEIESFSLERLEELVIAVAKKELVMITYLGALLGGLIGVIQGIIVMITS</sequence>
<name>A0A443J2A3_9BACI</name>
<protein>
    <submittedName>
        <fullName evidence="7">DUF445 family protein</fullName>
    </submittedName>
</protein>
<dbReference type="EMBL" id="QYTU02000002">
    <property type="protein sequence ID" value="RWR14604.1"/>
    <property type="molecule type" value="Genomic_DNA"/>
</dbReference>
<comment type="subcellular location">
    <subcellularLocation>
        <location evidence="1">Cell membrane</location>
    </subcellularLocation>
</comment>
<dbReference type="PANTHER" id="PTHR35791">
    <property type="entry name" value="UPF0754 MEMBRANE PROTEIN YHEB"/>
    <property type="match status" value="1"/>
</dbReference>
<feature type="transmembrane region" description="Helical" evidence="6">
    <location>
        <begin position="370"/>
        <end position="394"/>
    </location>
</feature>
<dbReference type="Pfam" id="PF04286">
    <property type="entry name" value="DUF445"/>
    <property type="match status" value="1"/>
</dbReference>
<dbReference type="InterPro" id="IPR016991">
    <property type="entry name" value="UCP032178"/>
</dbReference>
<evidence type="ECO:0000256" key="3">
    <source>
        <dbReference type="ARBA" id="ARBA00022692"/>
    </source>
</evidence>